<dbReference type="CDD" id="cd01130">
    <property type="entry name" value="VirB11-like_ATPase"/>
    <property type="match status" value="1"/>
</dbReference>
<dbReference type="InterPro" id="IPR050921">
    <property type="entry name" value="T4SS_GSP_E_ATPase"/>
</dbReference>
<dbReference type="Proteomes" id="UP000199424">
    <property type="component" value="Unassembled WGS sequence"/>
</dbReference>
<evidence type="ECO:0000313" key="3">
    <source>
        <dbReference type="EMBL" id="SFR60661.1"/>
    </source>
</evidence>
<dbReference type="EMBL" id="FOYU01000005">
    <property type="protein sequence ID" value="SFR60661.1"/>
    <property type="molecule type" value="Genomic_DNA"/>
</dbReference>
<dbReference type="AlphaFoldDB" id="A0A1I6I1S5"/>
<keyword evidence="4" id="KW-1185">Reference proteome</keyword>
<dbReference type="Gene3D" id="3.40.50.300">
    <property type="entry name" value="P-loop containing nucleotide triphosphate hydrolases"/>
    <property type="match status" value="1"/>
</dbReference>
<gene>
    <name evidence="3" type="ORF">SAMN04488070_2299</name>
</gene>
<dbReference type="GO" id="GO:0016887">
    <property type="term" value="F:ATP hydrolysis activity"/>
    <property type="evidence" value="ECO:0007669"/>
    <property type="project" value="InterPro"/>
</dbReference>
<accession>A0A1I6I1S5</accession>
<proteinExistence type="inferred from homology"/>
<dbReference type="Pfam" id="PF00437">
    <property type="entry name" value="T2SSE"/>
    <property type="match status" value="1"/>
</dbReference>
<evidence type="ECO:0000313" key="4">
    <source>
        <dbReference type="Proteomes" id="UP000199424"/>
    </source>
</evidence>
<sequence>MQPIAWGYPMPFNQDLARQHLRQSLQRSEKNIEQMTTTELHQQAIIILENYKTTLSVADANELALTIENIVNDCIGFGPITSLLHDQSVSEIMVNDFQTIFVEKEGKLSRCSIAFSSEEELLRVIDRIITPLGRRLDSAQPMVDARMPDGSRINAVISPLALRGSCLTIRKFLAKQLQFADLVQQGSLSDQAAEYLQQCVVERRNILIAGGTGTGKTTLLNTLAGIIPPHQRVITIEDAAELQLNHQNLIALEARPPNAEGQGRVSIRELLINALRMRPDRIIVGECRGIEAIDMLQAMNTGHEGSLTTLHANTARDAIQRLEVMVLMAGLEIPLAAIRQQIASAIDVIVQIQRDSDGARVIREISEVSGIDTDVIQMNQVFKREDKQFMATGVLSVWQ</sequence>
<dbReference type="PANTHER" id="PTHR30486">
    <property type="entry name" value="TWITCHING MOTILITY PROTEIN PILT"/>
    <property type="match status" value="1"/>
</dbReference>
<dbReference type="InterPro" id="IPR001482">
    <property type="entry name" value="T2SS/T4SS_dom"/>
</dbReference>
<reference evidence="4" key="1">
    <citation type="submission" date="2016-10" db="EMBL/GenBank/DDBJ databases">
        <authorList>
            <person name="Varghese N."/>
            <person name="Submissions S."/>
        </authorList>
    </citation>
    <scope>NUCLEOTIDE SEQUENCE [LARGE SCALE GENOMIC DNA]</scope>
    <source>
        <strain evidence="4">CGMCC 1.7285</strain>
    </source>
</reference>
<dbReference type="SMART" id="SM00382">
    <property type="entry name" value="AAA"/>
    <property type="match status" value="1"/>
</dbReference>
<evidence type="ECO:0000259" key="2">
    <source>
        <dbReference type="SMART" id="SM00382"/>
    </source>
</evidence>
<name>A0A1I6I1S5_9GAMM</name>
<comment type="similarity">
    <text evidence="1">Belongs to the GSP E family.</text>
</comment>
<dbReference type="SUPFAM" id="SSF52540">
    <property type="entry name" value="P-loop containing nucleoside triphosphate hydrolases"/>
    <property type="match status" value="1"/>
</dbReference>
<feature type="domain" description="AAA+ ATPase" evidence="2">
    <location>
        <begin position="202"/>
        <end position="356"/>
    </location>
</feature>
<organism evidence="3 4">
    <name type="scientific">Pseudidiomarina maritima</name>
    <dbReference type="NCBI Taxonomy" id="519453"/>
    <lineage>
        <taxon>Bacteria</taxon>
        <taxon>Pseudomonadati</taxon>
        <taxon>Pseudomonadota</taxon>
        <taxon>Gammaproteobacteria</taxon>
        <taxon>Alteromonadales</taxon>
        <taxon>Idiomarinaceae</taxon>
        <taxon>Pseudidiomarina</taxon>
    </lineage>
</organism>
<dbReference type="InterPro" id="IPR003593">
    <property type="entry name" value="AAA+_ATPase"/>
</dbReference>
<dbReference type="InterPro" id="IPR027417">
    <property type="entry name" value="P-loop_NTPase"/>
</dbReference>
<dbReference type="PANTHER" id="PTHR30486:SF15">
    <property type="entry name" value="TYPE II_IV SECRETION SYSTEM ATPASE"/>
    <property type="match status" value="1"/>
</dbReference>
<protein>
    <submittedName>
        <fullName evidence="3">Pilus assembly protein CpaF</fullName>
    </submittedName>
</protein>
<evidence type="ECO:0000256" key="1">
    <source>
        <dbReference type="ARBA" id="ARBA00006611"/>
    </source>
</evidence>
<dbReference type="Gene3D" id="3.30.450.380">
    <property type="match status" value="1"/>
</dbReference>